<evidence type="ECO:0000256" key="6">
    <source>
        <dbReference type="ARBA" id="ARBA00023125"/>
    </source>
</evidence>
<dbReference type="InterPro" id="IPR051055">
    <property type="entry name" value="PIF1_helicase"/>
</dbReference>
<dbReference type="OMA" id="PGNDELQ"/>
<dbReference type="PANTHER" id="PTHR47642:SF5">
    <property type="entry name" value="ATP-DEPENDENT DNA HELICASE"/>
    <property type="match status" value="1"/>
</dbReference>
<dbReference type="PANTHER" id="PTHR47642">
    <property type="entry name" value="ATP-DEPENDENT DNA HELICASE"/>
    <property type="match status" value="1"/>
</dbReference>
<feature type="domain" description="DNA helicase Pif1-like DEAD-box helicase" evidence="11">
    <location>
        <begin position="223"/>
        <end position="362"/>
    </location>
</feature>
<dbReference type="GO" id="GO:0006310">
    <property type="term" value="P:DNA recombination"/>
    <property type="evidence" value="ECO:0007669"/>
    <property type="project" value="UniProtKB-KW"/>
</dbReference>
<protein>
    <recommendedName>
        <fullName evidence="9">ATP-dependent DNA helicase</fullName>
        <ecNumber evidence="9">5.6.2.3</ecNumber>
    </recommendedName>
</protein>
<evidence type="ECO:0000256" key="9">
    <source>
        <dbReference type="RuleBase" id="RU363044"/>
    </source>
</evidence>
<dbReference type="GeneTree" id="ENSGT00940000164296"/>
<dbReference type="Ensembl" id="ENSCCRT00000142547.1">
    <property type="protein sequence ID" value="ENSCCRP00000101964.1"/>
    <property type="gene ID" value="ENSCCRG00000064519.1"/>
</dbReference>
<feature type="domain" description="DNA helicase Pif1-like 2B" evidence="12">
    <location>
        <begin position="476"/>
        <end position="505"/>
    </location>
</feature>
<evidence type="ECO:0000256" key="7">
    <source>
        <dbReference type="ARBA" id="ARBA00023204"/>
    </source>
</evidence>
<evidence type="ECO:0000256" key="8">
    <source>
        <dbReference type="ARBA" id="ARBA00023235"/>
    </source>
</evidence>
<evidence type="ECO:0000256" key="3">
    <source>
        <dbReference type="ARBA" id="ARBA00022801"/>
    </source>
</evidence>
<dbReference type="InterPro" id="IPR049163">
    <property type="entry name" value="Pif1-like_2B_dom"/>
</dbReference>
<evidence type="ECO:0000256" key="10">
    <source>
        <dbReference type="SAM" id="Coils"/>
    </source>
</evidence>
<organism evidence="13 14">
    <name type="scientific">Cyprinus carpio carpio</name>
    <dbReference type="NCBI Taxonomy" id="630221"/>
    <lineage>
        <taxon>Eukaryota</taxon>
        <taxon>Metazoa</taxon>
        <taxon>Chordata</taxon>
        <taxon>Craniata</taxon>
        <taxon>Vertebrata</taxon>
        <taxon>Euteleostomi</taxon>
        <taxon>Actinopterygii</taxon>
        <taxon>Neopterygii</taxon>
        <taxon>Teleostei</taxon>
        <taxon>Ostariophysi</taxon>
        <taxon>Cypriniformes</taxon>
        <taxon>Cyprinidae</taxon>
        <taxon>Cyprininae</taxon>
        <taxon>Cyprinus</taxon>
    </lineage>
</organism>
<keyword evidence="3 9" id="KW-0378">Hydrolase</keyword>
<evidence type="ECO:0000313" key="14">
    <source>
        <dbReference type="Proteomes" id="UP001108240"/>
    </source>
</evidence>
<dbReference type="Gene3D" id="2.30.30.940">
    <property type="match status" value="1"/>
</dbReference>
<comment type="similarity">
    <text evidence="9">Belongs to the helicase family.</text>
</comment>
<proteinExistence type="inferred from homology"/>
<sequence>MTGLPDKYKARPNRPEFENMCMAEFASEYRIVYGGQTKGKNVLPLQKNMGRIQKRTRGKPAVIRFARFSQEKHPEKFYGTLLKLYLPFRRDEQLKSTRFPTYESFYAFASVKLPGNDELQRVFNIVNENREKYEKHNEAIEKAIEDFEQNGPIEDAWTTLAPANELIRLESIMEREPTDPNEVNEQEDIPEYTASTSISNTAMPLMEAAQLNPVQIRRMYQSLNQTQASIFYAVRDWCKRCVSGENPQPFLYFLNGGAGVGKSHVIKSIYAEPTVLITAFTGTAAFNISGKTLHCLLKLPRSLKPPYQGLGNSLDEMRADLSNAHILIIDEISMVSKQLFAYVNWRLQQIKGNQKPFDHFQMITLTQIMRQRDDLAYAELLNRLRVKQKHAKLTDAEKCMLEAVIRSSPEECPTDALHIYATNKEVDRHNTEAISSRFSDIINLDANDYKKDPRTGEMKRQAVPLKGDKRDLIDTLQIAIGARVMLTRNIDVEDGLVNGTFGNVAKITAQTRGGVPVVQSIGLHLDNVTAGQKHRNKAPDGDDNIVYIERQFPMKLAFACTIHKVQGMTTDCAVVSLKHIFESGMAYVALSRTTTLSGLHITDFDEKKIFCNPEIKIMLLQIQMNSVYINKHHILCVCHVCTCA</sequence>
<reference evidence="13" key="1">
    <citation type="submission" date="2025-08" db="UniProtKB">
        <authorList>
            <consortium name="Ensembl"/>
        </authorList>
    </citation>
    <scope>IDENTIFICATION</scope>
</reference>
<keyword evidence="1 9" id="KW-0547">Nucleotide-binding</keyword>
<dbReference type="Pfam" id="PF21530">
    <property type="entry name" value="Pif1_2B_dom"/>
    <property type="match status" value="1"/>
</dbReference>
<dbReference type="GO" id="GO:0005524">
    <property type="term" value="F:ATP binding"/>
    <property type="evidence" value="ECO:0007669"/>
    <property type="project" value="UniProtKB-KW"/>
</dbReference>
<keyword evidence="6" id="KW-0238">DNA-binding</keyword>
<dbReference type="AlphaFoldDB" id="A0A9J7X3U5"/>
<dbReference type="GO" id="GO:0016787">
    <property type="term" value="F:hydrolase activity"/>
    <property type="evidence" value="ECO:0007669"/>
    <property type="project" value="UniProtKB-KW"/>
</dbReference>
<dbReference type="InterPro" id="IPR027417">
    <property type="entry name" value="P-loop_NTPase"/>
</dbReference>
<comment type="cofactor">
    <cofactor evidence="9">
        <name>Mg(2+)</name>
        <dbReference type="ChEBI" id="CHEBI:18420"/>
    </cofactor>
</comment>
<dbReference type="EC" id="5.6.2.3" evidence="9"/>
<evidence type="ECO:0000259" key="11">
    <source>
        <dbReference type="Pfam" id="PF05970"/>
    </source>
</evidence>
<keyword evidence="10" id="KW-0175">Coiled coil</keyword>
<dbReference type="Gene3D" id="3.40.50.300">
    <property type="entry name" value="P-loop containing nucleotide triphosphate hydrolases"/>
    <property type="match status" value="3"/>
</dbReference>
<dbReference type="Proteomes" id="UP001108240">
    <property type="component" value="Unplaced"/>
</dbReference>
<keyword evidence="2 9" id="KW-0227">DNA damage</keyword>
<evidence type="ECO:0000313" key="13">
    <source>
        <dbReference type="Ensembl" id="ENSCCRP00000101964.1"/>
    </source>
</evidence>
<dbReference type="GO" id="GO:0006281">
    <property type="term" value="P:DNA repair"/>
    <property type="evidence" value="ECO:0007669"/>
    <property type="project" value="UniProtKB-KW"/>
</dbReference>
<feature type="coiled-coil region" evidence="10">
    <location>
        <begin position="116"/>
        <end position="150"/>
    </location>
</feature>
<evidence type="ECO:0000256" key="2">
    <source>
        <dbReference type="ARBA" id="ARBA00022763"/>
    </source>
</evidence>
<evidence type="ECO:0000256" key="1">
    <source>
        <dbReference type="ARBA" id="ARBA00022741"/>
    </source>
</evidence>
<dbReference type="CDD" id="cd18809">
    <property type="entry name" value="SF1_C_RecD"/>
    <property type="match status" value="1"/>
</dbReference>
<evidence type="ECO:0000256" key="4">
    <source>
        <dbReference type="ARBA" id="ARBA00022806"/>
    </source>
</evidence>
<keyword evidence="8" id="KW-0413">Isomerase</keyword>
<dbReference type="InterPro" id="IPR010285">
    <property type="entry name" value="DNA_helicase_pif1-like_DEAD"/>
</dbReference>
<evidence type="ECO:0000259" key="12">
    <source>
        <dbReference type="Pfam" id="PF21530"/>
    </source>
</evidence>
<evidence type="ECO:0000256" key="5">
    <source>
        <dbReference type="ARBA" id="ARBA00022840"/>
    </source>
</evidence>
<keyword evidence="14" id="KW-1185">Reference proteome</keyword>
<comment type="catalytic activity">
    <reaction evidence="9">
        <text>ATP + H2O = ADP + phosphate + H(+)</text>
        <dbReference type="Rhea" id="RHEA:13065"/>
        <dbReference type="ChEBI" id="CHEBI:15377"/>
        <dbReference type="ChEBI" id="CHEBI:15378"/>
        <dbReference type="ChEBI" id="CHEBI:30616"/>
        <dbReference type="ChEBI" id="CHEBI:43474"/>
        <dbReference type="ChEBI" id="CHEBI:456216"/>
        <dbReference type="EC" id="5.6.2.3"/>
    </reaction>
</comment>
<dbReference type="GO" id="GO:0043139">
    <property type="term" value="F:5'-3' DNA helicase activity"/>
    <property type="evidence" value="ECO:0007669"/>
    <property type="project" value="UniProtKB-EC"/>
</dbReference>
<accession>A0A9J7X3U5</accession>
<reference evidence="13" key="2">
    <citation type="submission" date="2025-09" db="UniProtKB">
        <authorList>
            <consortium name="Ensembl"/>
        </authorList>
    </citation>
    <scope>IDENTIFICATION</scope>
</reference>
<keyword evidence="7 9" id="KW-0234">DNA repair</keyword>
<keyword evidence="5 9" id="KW-0067">ATP-binding</keyword>
<name>A0A9J7X3U5_CYPCA</name>
<keyword evidence="9" id="KW-0233">DNA recombination</keyword>
<keyword evidence="4 9" id="KW-0347">Helicase</keyword>
<dbReference type="GO" id="GO:0000723">
    <property type="term" value="P:telomere maintenance"/>
    <property type="evidence" value="ECO:0007669"/>
    <property type="project" value="InterPro"/>
</dbReference>
<dbReference type="Pfam" id="PF05970">
    <property type="entry name" value="PIF1"/>
    <property type="match status" value="1"/>
</dbReference>
<dbReference type="SUPFAM" id="SSF52540">
    <property type="entry name" value="P-loop containing nucleoside triphosphate hydrolases"/>
    <property type="match status" value="2"/>
</dbReference>